<protein>
    <submittedName>
        <fullName evidence="3">Uncharacterized protein</fullName>
    </submittedName>
</protein>
<feature type="region of interest" description="Disordered" evidence="1">
    <location>
        <begin position="509"/>
        <end position="531"/>
    </location>
</feature>
<reference evidence="3" key="2">
    <citation type="submission" date="2022-10" db="EMBL/GenBank/DDBJ databases">
        <authorList>
            <consortium name="ENA_rothamsted_submissions"/>
            <consortium name="culmorum"/>
            <person name="King R."/>
        </authorList>
    </citation>
    <scope>NUCLEOTIDE SEQUENCE</scope>
</reference>
<feature type="compositionally biased region" description="Basic residues" evidence="1">
    <location>
        <begin position="522"/>
        <end position="531"/>
    </location>
</feature>
<dbReference type="AlphaFoldDB" id="A0A9N9X0J8"/>
<name>A0A9N9X0J8_9DIPT</name>
<evidence type="ECO:0000256" key="2">
    <source>
        <dbReference type="SAM" id="SignalP"/>
    </source>
</evidence>
<reference evidence="3" key="1">
    <citation type="submission" date="2022-01" db="EMBL/GenBank/DDBJ databases">
        <authorList>
            <person name="King R."/>
        </authorList>
    </citation>
    <scope>NUCLEOTIDE SEQUENCE</scope>
</reference>
<dbReference type="Proteomes" id="UP001153620">
    <property type="component" value="Chromosome 4"/>
</dbReference>
<sequence>MSKFSFLIAFLIITFCDSNQSTNIECSYTTGGFLISKAIYYCAVKRNPNILTPESAQNCTVSGAHVSSNTNDDVHGIYAASKTMNYFPRGLEKSFKNLRRIYIDHCGMAELHQADLKPFTQLSHIYIVDIIEVVEEGLFEFNPNLEWVGFSGADLIHIDSNVFDHLTKLVTFWLSNVPCVKKHISDSYEMTKEAIQLVKNQCTNSEFQELKNKLRNLEIESKTLSPDEFKTKFEAFERSFITSKFSKYRPLNYKFENLKDYLGFVDTKLHVIHPQPTSELEVCPKIEASSSDLLDNLKNISGLLIDIKSSQCGIRDPIPSMSSSIATLTLNINNITSSVHQLKTSQSNSASSLDVKLNSLRSSQEAHKSAMDGIKESISDIEATLSNVKTSQNDFKSSLSKIKTSQNEIRISLDEIKGGKCESSGDELEVIKEKLEAHLMDFEVKNAEKFGNMEKEFMSTRHKIEMSLDEKMKGIEKRLTKKFEDFQDKFVKILESKLENIQSSLKSNFVPQDSVSSTPSNARKRFKVFEP</sequence>
<dbReference type="SUPFAM" id="SSF52058">
    <property type="entry name" value="L domain-like"/>
    <property type="match status" value="2"/>
</dbReference>
<keyword evidence="4" id="KW-1185">Reference proteome</keyword>
<feature type="compositionally biased region" description="Polar residues" evidence="1">
    <location>
        <begin position="509"/>
        <end position="521"/>
    </location>
</feature>
<keyword evidence="2" id="KW-0732">Signal</keyword>
<dbReference type="EMBL" id="OU895880">
    <property type="protein sequence ID" value="CAG9811056.1"/>
    <property type="molecule type" value="Genomic_DNA"/>
</dbReference>
<organism evidence="3 4">
    <name type="scientific">Chironomus riparius</name>
    <dbReference type="NCBI Taxonomy" id="315576"/>
    <lineage>
        <taxon>Eukaryota</taxon>
        <taxon>Metazoa</taxon>
        <taxon>Ecdysozoa</taxon>
        <taxon>Arthropoda</taxon>
        <taxon>Hexapoda</taxon>
        <taxon>Insecta</taxon>
        <taxon>Pterygota</taxon>
        <taxon>Neoptera</taxon>
        <taxon>Endopterygota</taxon>
        <taxon>Diptera</taxon>
        <taxon>Nematocera</taxon>
        <taxon>Chironomoidea</taxon>
        <taxon>Chironomidae</taxon>
        <taxon>Chironominae</taxon>
        <taxon>Chironomus</taxon>
    </lineage>
</organism>
<feature type="chain" id="PRO_5040338199" evidence="2">
    <location>
        <begin position="22"/>
        <end position="531"/>
    </location>
</feature>
<gene>
    <name evidence="3" type="ORF">CHIRRI_LOCUS13865</name>
</gene>
<evidence type="ECO:0000313" key="3">
    <source>
        <dbReference type="EMBL" id="CAG9811056.1"/>
    </source>
</evidence>
<dbReference type="InterPro" id="IPR032675">
    <property type="entry name" value="LRR_dom_sf"/>
</dbReference>
<dbReference type="Gene3D" id="3.80.10.10">
    <property type="entry name" value="Ribonuclease Inhibitor"/>
    <property type="match status" value="1"/>
</dbReference>
<feature type="signal peptide" evidence="2">
    <location>
        <begin position="1"/>
        <end position="21"/>
    </location>
</feature>
<evidence type="ECO:0000256" key="1">
    <source>
        <dbReference type="SAM" id="MobiDB-lite"/>
    </source>
</evidence>
<dbReference type="OrthoDB" id="10251250at2759"/>
<evidence type="ECO:0000313" key="4">
    <source>
        <dbReference type="Proteomes" id="UP001153620"/>
    </source>
</evidence>
<accession>A0A9N9X0J8</accession>
<proteinExistence type="predicted"/>